<name>A0ABT2VQ02_9ALTE</name>
<dbReference type="SMART" id="SM00052">
    <property type="entry name" value="EAL"/>
    <property type="match status" value="1"/>
</dbReference>
<dbReference type="InterPro" id="IPR001789">
    <property type="entry name" value="Sig_transdc_resp-reg_receiver"/>
</dbReference>
<gene>
    <name evidence="6" type="ORF">OCL06_12435</name>
</gene>
<dbReference type="InterPro" id="IPR011006">
    <property type="entry name" value="CheY-like_superfamily"/>
</dbReference>
<dbReference type="PANTHER" id="PTHR33121">
    <property type="entry name" value="CYCLIC DI-GMP PHOSPHODIESTERASE PDEF"/>
    <property type="match status" value="1"/>
</dbReference>
<reference evidence="7" key="1">
    <citation type="submission" date="2023-07" db="EMBL/GenBank/DDBJ databases">
        <title>Study on multiphase classification of strain Alteromonas salexigens isolated from the Yellow Sea.</title>
        <authorList>
            <person name="Sun L."/>
        </authorList>
    </citation>
    <scope>NUCLEOTIDE SEQUENCE [LARGE SCALE GENOMIC DNA]</scope>
    <source>
        <strain evidence="7">ASW11-19</strain>
    </source>
</reference>
<dbReference type="PROSITE" id="PS50110">
    <property type="entry name" value="RESPONSE_REGULATORY"/>
    <property type="match status" value="1"/>
</dbReference>
<evidence type="ECO:0000256" key="3">
    <source>
        <dbReference type="PROSITE-ProRule" id="PRU00169"/>
    </source>
</evidence>
<comment type="caution">
    <text evidence="6">The sequence shown here is derived from an EMBL/GenBank/DDBJ whole genome shotgun (WGS) entry which is preliminary data.</text>
</comment>
<dbReference type="SUPFAM" id="SSF55781">
    <property type="entry name" value="GAF domain-like"/>
    <property type="match status" value="1"/>
</dbReference>
<dbReference type="Gene3D" id="3.30.70.270">
    <property type="match status" value="1"/>
</dbReference>
<dbReference type="Pfam" id="PF01590">
    <property type="entry name" value="GAF"/>
    <property type="match status" value="1"/>
</dbReference>
<dbReference type="Pfam" id="PF00072">
    <property type="entry name" value="Response_reg"/>
    <property type="match status" value="1"/>
</dbReference>
<protein>
    <submittedName>
        <fullName evidence="6">EAL domain-containing protein</fullName>
    </submittedName>
</protein>
<evidence type="ECO:0000256" key="2">
    <source>
        <dbReference type="ARBA" id="ARBA00022777"/>
    </source>
</evidence>
<keyword evidence="1" id="KW-0808">Transferase</keyword>
<feature type="modified residue" description="4-aspartylphosphate" evidence="3">
    <location>
        <position position="52"/>
    </location>
</feature>
<keyword evidence="2" id="KW-0418">Kinase</keyword>
<evidence type="ECO:0000259" key="4">
    <source>
        <dbReference type="PROSITE" id="PS50110"/>
    </source>
</evidence>
<dbReference type="Gene3D" id="3.20.20.450">
    <property type="entry name" value="EAL domain"/>
    <property type="match status" value="1"/>
</dbReference>
<dbReference type="SMART" id="SM00448">
    <property type="entry name" value="REC"/>
    <property type="match status" value="1"/>
</dbReference>
<dbReference type="InterPro" id="IPR035919">
    <property type="entry name" value="EAL_sf"/>
</dbReference>
<keyword evidence="7" id="KW-1185">Reference proteome</keyword>
<organism evidence="6 7">
    <name type="scientific">Alteromonas salexigens</name>
    <dbReference type="NCBI Taxonomy" id="2982530"/>
    <lineage>
        <taxon>Bacteria</taxon>
        <taxon>Pseudomonadati</taxon>
        <taxon>Pseudomonadota</taxon>
        <taxon>Gammaproteobacteria</taxon>
        <taxon>Alteromonadales</taxon>
        <taxon>Alteromonadaceae</taxon>
        <taxon>Alteromonas/Salinimonas group</taxon>
        <taxon>Alteromonas</taxon>
    </lineage>
</organism>
<dbReference type="PROSITE" id="PS50883">
    <property type="entry name" value="EAL"/>
    <property type="match status" value="1"/>
</dbReference>
<dbReference type="EMBL" id="JAOTJC010000011">
    <property type="protein sequence ID" value="MCU7555395.1"/>
    <property type="molecule type" value="Genomic_DNA"/>
</dbReference>
<evidence type="ECO:0000313" key="7">
    <source>
        <dbReference type="Proteomes" id="UP001209257"/>
    </source>
</evidence>
<keyword evidence="3" id="KW-0597">Phosphoprotein</keyword>
<dbReference type="InterPro" id="IPR001633">
    <property type="entry name" value="EAL_dom"/>
</dbReference>
<dbReference type="RefSeq" id="WP_262995033.1">
    <property type="nucleotide sequence ID" value="NZ_JAOTJC010000011.1"/>
</dbReference>
<dbReference type="SUPFAM" id="SSF52172">
    <property type="entry name" value="CheY-like"/>
    <property type="match status" value="1"/>
</dbReference>
<evidence type="ECO:0000313" key="6">
    <source>
        <dbReference type="EMBL" id="MCU7555395.1"/>
    </source>
</evidence>
<dbReference type="CDD" id="cd01948">
    <property type="entry name" value="EAL"/>
    <property type="match status" value="1"/>
</dbReference>
<dbReference type="Gene3D" id="3.30.450.40">
    <property type="match status" value="1"/>
</dbReference>
<dbReference type="InterPro" id="IPR029016">
    <property type="entry name" value="GAF-like_dom_sf"/>
</dbReference>
<sequence length="718" mass="81177">MLRFLVIDDDELTAKTLQGMAQACGADAKYVCDHTMFFEIMEQFDPDIIALDLRMPHIDGIEVLREMARRRVGARVFIISGAGTPILSSAKRIAHNLGINLACILSKPFSIEQLQDRLNELHSNKLVKSCESSKREMNSSLNEDEFLTALKEAIKGQDIEVYFQPKVRCDSGTLEGFEVLARWRHPTEGFINPELFISLCEIHGLIDLLTMQVFEKALAWLSSLDENHITDSEIPCELRWTKLSINISAQSLSNDILFSNIIDKCKSLDISPSRITLEITESSAMDDSGPVLENLTRLRLMGFELSIDDFGTGYSSLLQLVKAPFSEIKIDKTFVLKADADTQSRAITKSITDLGRSLETQVTAEGVESAATMDFLKHIKCHLAQGYFIGRPMPQADILNWFYERERSREKERLDALRALELLDTPPESRFDRITRLTRRLFDVPIALISLLDEDRQWFKSAEGLTIKETPRGIAFCDTAIRQDGIFIVEDARQDKRFRDNPLVTGEPNIRFYAGKPLQDLQGHKFGTLCIIDAEPRMLSYSEIKMLGELAEFANSQLTLQQDDVLDEKIGILPRGTYNAQARKIVQICRQLSLNLCAVSVRIMNFGTMERELGEADSENLLRDLNKLLLPFGQFTDLLGRRRYAEVVAMVIAPGKGEELEICDQIHKAVVAWCKEKSKNGIYVDCEIGISTIPPGEDEPYDTLMDNNWQLYAAIIIE</sequence>
<dbReference type="PANTHER" id="PTHR33121:SF71">
    <property type="entry name" value="OXYGEN SENSOR PROTEIN DOSP"/>
    <property type="match status" value="1"/>
</dbReference>
<dbReference type="Proteomes" id="UP001209257">
    <property type="component" value="Unassembled WGS sequence"/>
</dbReference>
<dbReference type="Gene3D" id="3.40.50.2300">
    <property type="match status" value="1"/>
</dbReference>
<dbReference type="InterPro" id="IPR050706">
    <property type="entry name" value="Cyclic-di-GMP_PDE-like"/>
</dbReference>
<dbReference type="SUPFAM" id="SSF55073">
    <property type="entry name" value="Nucleotide cyclase"/>
    <property type="match status" value="1"/>
</dbReference>
<accession>A0ABT2VQ02</accession>
<dbReference type="SUPFAM" id="SSF141868">
    <property type="entry name" value="EAL domain-like"/>
    <property type="match status" value="1"/>
</dbReference>
<feature type="domain" description="Response regulatory" evidence="4">
    <location>
        <begin position="3"/>
        <end position="122"/>
    </location>
</feature>
<dbReference type="SMART" id="SM00065">
    <property type="entry name" value="GAF"/>
    <property type="match status" value="1"/>
</dbReference>
<feature type="domain" description="EAL" evidence="5">
    <location>
        <begin position="143"/>
        <end position="406"/>
    </location>
</feature>
<dbReference type="InterPro" id="IPR003018">
    <property type="entry name" value="GAF"/>
</dbReference>
<evidence type="ECO:0000256" key="1">
    <source>
        <dbReference type="ARBA" id="ARBA00022679"/>
    </source>
</evidence>
<proteinExistence type="predicted"/>
<dbReference type="InterPro" id="IPR029787">
    <property type="entry name" value="Nucleotide_cyclase"/>
</dbReference>
<dbReference type="InterPro" id="IPR043128">
    <property type="entry name" value="Rev_trsase/Diguanyl_cyclase"/>
</dbReference>
<dbReference type="Pfam" id="PF00563">
    <property type="entry name" value="EAL"/>
    <property type="match status" value="1"/>
</dbReference>
<evidence type="ECO:0000259" key="5">
    <source>
        <dbReference type="PROSITE" id="PS50883"/>
    </source>
</evidence>